<proteinExistence type="predicted"/>
<feature type="transmembrane region" description="Helical" evidence="1">
    <location>
        <begin position="41"/>
        <end position="61"/>
    </location>
</feature>
<dbReference type="Proteomes" id="UP001597090">
    <property type="component" value="Unassembled WGS sequence"/>
</dbReference>
<keyword evidence="1" id="KW-1133">Transmembrane helix</keyword>
<dbReference type="EMBL" id="JBHTIH010000004">
    <property type="protein sequence ID" value="MFD0739650.1"/>
    <property type="molecule type" value="Genomic_DNA"/>
</dbReference>
<feature type="transmembrane region" description="Helical" evidence="1">
    <location>
        <begin position="14"/>
        <end position="35"/>
    </location>
</feature>
<gene>
    <name evidence="2" type="ORF">ACFQZQ_10205</name>
</gene>
<keyword evidence="1" id="KW-0472">Membrane</keyword>
<keyword evidence="1" id="KW-0812">Transmembrane</keyword>
<name>A0ABW2YML7_9GAMM</name>
<accession>A0ABW2YML7</accession>
<dbReference type="RefSeq" id="WP_386812681.1">
    <property type="nucleotide sequence ID" value="NZ_JBHTIH010000004.1"/>
</dbReference>
<keyword evidence="3" id="KW-1185">Reference proteome</keyword>
<evidence type="ECO:0008006" key="4">
    <source>
        <dbReference type="Google" id="ProtNLM"/>
    </source>
</evidence>
<protein>
    <recommendedName>
        <fullName evidence="4">DUF805 domain-containing protein</fullName>
    </recommendedName>
</protein>
<sequence>MDDLIRQLKATRTALVRAYVLHVVWFVVMCAYVALQWSRHGLKWSVLLTLITVPPLLIYTVRVHTLCKAIDPRARTVGWIPVLVTTVVLSPFESGLVLPAKNLLAANRILGSYPFSLQSGSVAVSAANNSFKPKTLRGSA</sequence>
<evidence type="ECO:0000256" key="1">
    <source>
        <dbReference type="SAM" id="Phobius"/>
    </source>
</evidence>
<reference evidence="3" key="1">
    <citation type="journal article" date="2019" name="Int. J. Syst. Evol. Microbiol.">
        <title>The Global Catalogue of Microorganisms (GCM) 10K type strain sequencing project: providing services to taxonomists for standard genome sequencing and annotation.</title>
        <authorList>
            <consortium name="The Broad Institute Genomics Platform"/>
            <consortium name="The Broad Institute Genome Sequencing Center for Infectious Disease"/>
            <person name="Wu L."/>
            <person name="Ma J."/>
        </authorList>
    </citation>
    <scope>NUCLEOTIDE SEQUENCE [LARGE SCALE GENOMIC DNA]</scope>
    <source>
        <strain evidence="3">CCUG 55491</strain>
    </source>
</reference>
<comment type="caution">
    <text evidence="2">The sequence shown here is derived from an EMBL/GenBank/DDBJ whole genome shotgun (WGS) entry which is preliminary data.</text>
</comment>
<organism evidence="2 3">
    <name type="scientific">Lysobacter koreensis</name>
    <dbReference type="NCBI Taxonomy" id="266122"/>
    <lineage>
        <taxon>Bacteria</taxon>
        <taxon>Pseudomonadati</taxon>
        <taxon>Pseudomonadota</taxon>
        <taxon>Gammaproteobacteria</taxon>
        <taxon>Lysobacterales</taxon>
        <taxon>Lysobacteraceae</taxon>
        <taxon>Lysobacter</taxon>
    </lineage>
</organism>
<evidence type="ECO:0000313" key="2">
    <source>
        <dbReference type="EMBL" id="MFD0739650.1"/>
    </source>
</evidence>
<evidence type="ECO:0000313" key="3">
    <source>
        <dbReference type="Proteomes" id="UP001597090"/>
    </source>
</evidence>